<dbReference type="Proteomes" id="UP001476950">
    <property type="component" value="Unassembled WGS sequence"/>
</dbReference>
<protein>
    <submittedName>
        <fullName evidence="1">Uncharacterized protein</fullName>
    </submittedName>
</protein>
<evidence type="ECO:0000313" key="1">
    <source>
        <dbReference type="EMBL" id="MEP1061000.1"/>
    </source>
</evidence>
<evidence type="ECO:0000313" key="2">
    <source>
        <dbReference type="Proteomes" id="UP001476950"/>
    </source>
</evidence>
<name>A0ABV0KP73_9CYAN</name>
<accession>A0ABV0KP73</accession>
<sequence>MLSSLLLCRQPSNSFTRGKAVRLTEQATALSRVISSYVQTVISYVSTVAEVEQ</sequence>
<gene>
    <name evidence="1" type="ORF">NDI38_21440</name>
</gene>
<dbReference type="RefSeq" id="WP_190447106.1">
    <property type="nucleotide sequence ID" value="NZ_JAMPLM010000025.1"/>
</dbReference>
<dbReference type="EMBL" id="JAMPLM010000025">
    <property type="protein sequence ID" value="MEP1061000.1"/>
    <property type="molecule type" value="Genomic_DNA"/>
</dbReference>
<proteinExistence type="predicted"/>
<keyword evidence="2" id="KW-1185">Reference proteome</keyword>
<organism evidence="1 2">
    <name type="scientific">Stenomitos frigidus AS-A4</name>
    <dbReference type="NCBI Taxonomy" id="2933935"/>
    <lineage>
        <taxon>Bacteria</taxon>
        <taxon>Bacillati</taxon>
        <taxon>Cyanobacteriota</taxon>
        <taxon>Cyanophyceae</taxon>
        <taxon>Leptolyngbyales</taxon>
        <taxon>Leptolyngbyaceae</taxon>
        <taxon>Stenomitos</taxon>
    </lineage>
</organism>
<comment type="caution">
    <text evidence="1">The sequence shown here is derived from an EMBL/GenBank/DDBJ whole genome shotgun (WGS) entry which is preliminary data.</text>
</comment>
<reference evidence="1 2" key="1">
    <citation type="submission" date="2022-04" db="EMBL/GenBank/DDBJ databases">
        <title>Positive selection, recombination, and allopatry shape intraspecific diversity of widespread and dominant cyanobacteria.</title>
        <authorList>
            <person name="Wei J."/>
            <person name="Shu W."/>
            <person name="Hu C."/>
        </authorList>
    </citation>
    <scope>NUCLEOTIDE SEQUENCE [LARGE SCALE GENOMIC DNA]</scope>
    <source>
        <strain evidence="1 2">AS-A4</strain>
    </source>
</reference>